<dbReference type="InterPro" id="IPR053137">
    <property type="entry name" value="NLR-like"/>
</dbReference>
<dbReference type="GO" id="GO:0009116">
    <property type="term" value="P:nucleoside metabolic process"/>
    <property type="evidence" value="ECO:0007669"/>
    <property type="project" value="InterPro"/>
</dbReference>
<feature type="region of interest" description="Disordered" evidence="1">
    <location>
        <begin position="1073"/>
        <end position="1113"/>
    </location>
</feature>
<dbReference type="SUPFAM" id="SSF53167">
    <property type="entry name" value="Purine and uridine phosphorylases"/>
    <property type="match status" value="1"/>
</dbReference>
<evidence type="ECO:0000256" key="1">
    <source>
        <dbReference type="SAM" id="MobiDB-lite"/>
    </source>
</evidence>
<accession>A0A317VMF1</accession>
<dbReference type="VEuPathDB" id="FungiDB:BO70DRAFT_295914"/>
<dbReference type="STRING" id="1448321.A0A317VMF1"/>
<dbReference type="PANTHER" id="PTHR46082">
    <property type="entry name" value="ATP/GTP-BINDING PROTEIN-RELATED"/>
    <property type="match status" value="1"/>
</dbReference>
<evidence type="ECO:0000313" key="2">
    <source>
        <dbReference type="EMBL" id="PWY75544.1"/>
    </source>
</evidence>
<dbReference type="Proteomes" id="UP000247233">
    <property type="component" value="Unassembled WGS sequence"/>
</dbReference>
<gene>
    <name evidence="2" type="ORF">BO70DRAFT_295914</name>
</gene>
<organism evidence="2 3">
    <name type="scientific">Aspergillus heteromorphus CBS 117.55</name>
    <dbReference type="NCBI Taxonomy" id="1448321"/>
    <lineage>
        <taxon>Eukaryota</taxon>
        <taxon>Fungi</taxon>
        <taxon>Dikarya</taxon>
        <taxon>Ascomycota</taxon>
        <taxon>Pezizomycotina</taxon>
        <taxon>Eurotiomycetes</taxon>
        <taxon>Eurotiomycetidae</taxon>
        <taxon>Eurotiales</taxon>
        <taxon>Aspergillaceae</taxon>
        <taxon>Aspergillus</taxon>
        <taxon>Aspergillus subgen. Circumdati</taxon>
    </lineage>
</organism>
<dbReference type="AlphaFoldDB" id="A0A317VMF1"/>
<dbReference type="RefSeq" id="XP_025397510.1">
    <property type="nucleotide sequence ID" value="XM_025539523.1"/>
</dbReference>
<feature type="compositionally biased region" description="Basic and acidic residues" evidence="1">
    <location>
        <begin position="752"/>
        <end position="761"/>
    </location>
</feature>
<reference evidence="2 3" key="1">
    <citation type="submission" date="2016-12" db="EMBL/GenBank/DDBJ databases">
        <title>The genomes of Aspergillus section Nigri reveals drivers in fungal speciation.</title>
        <authorList>
            <consortium name="DOE Joint Genome Institute"/>
            <person name="Vesth T.C."/>
            <person name="Nybo J."/>
            <person name="Theobald S."/>
            <person name="Brandl J."/>
            <person name="Frisvad J.C."/>
            <person name="Nielsen K.F."/>
            <person name="Lyhne E.K."/>
            <person name="Kogle M.E."/>
            <person name="Kuo A."/>
            <person name="Riley R."/>
            <person name="Clum A."/>
            <person name="Nolan M."/>
            <person name="Lipzen A."/>
            <person name="Salamov A."/>
            <person name="Henrissat B."/>
            <person name="Wiebenga A."/>
            <person name="De Vries R.P."/>
            <person name="Grigoriev I.V."/>
            <person name="Mortensen U.H."/>
            <person name="Andersen M.R."/>
            <person name="Baker S.E."/>
        </authorList>
    </citation>
    <scope>NUCLEOTIDE SEQUENCE [LARGE SCALE GENOMIC DNA]</scope>
    <source>
        <strain evidence="2 3">CBS 117.55</strain>
    </source>
</reference>
<dbReference type="Gene3D" id="3.40.50.1580">
    <property type="entry name" value="Nucleoside phosphorylase domain"/>
    <property type="match status" value="1"/>
</dbReference>
<dbReference type="GO" id="GO:0003824">
    <property type="term" value="F:catalytic activity"/>
    <property type="evidence" value="ECO:0007669"/>
    <property type="project" value="InterPro"/>
</dbReference>
<proteinExistence type="predicted"/>
<name>A0A317VMF1_9EURO</name>
<feature type="region of interest" description="Disordered" evidence="1">
    <location>
        <begin position="740"/>
        <end position="764"/>
    </location>
</feature>
<feature type="compositionally biased region" description="Basic residues" evidence="1">
    <location>
        <begin position="1104"/>
        <end position="1113"/>
    </location>
</feature>
<keyword evidence="3" id="KW-1185">Reference proteome</keyword>
<dbReference type="PANTHER" id="PTHR46082:SF11">
    <property type="entry name" value="AAA+ ATPASE DOMAIN-CONTAINING PROTEIN-RELATED"/>
    <property type="match status" value="1"/>
</dbReference>
<evidence type="ECO:0008006" key="4">
    <source>
        <dbReference type="Google" id="ProtNLM"/>
    </source>
</evidence>
<dbReference type="GeneID" id="37061760"/>
<dbReference type="EMBL" id="MSFL01000021">
    <property type="protein sequence ID" value="PWY75544.1"/>
    <property type="molecule type" value="Genomic_DNA"/>
</dbReference>
<feature type="compositionally biased region" description="Polar residues" evidence="1">
    <location>
        <begin position="740"/>
        <end position="751"/>
    </location>
</feature>
<dbReference type="InterPro" id="IPR035994">
    <property type="entry name" value="Nucleoside_phosphorylase_sf"/>
</dbReference>
<evidence type="ECO:0000313" key="3">
    <source>
        <dbReference type="Proteomes" id="UP000247233"/>
    </source>
</evidence>
<dbReference type="OrthoDB" id="1658288at2759"/>
<comment type="caution">
    <text evidence="2">The sequence shown here is derived from an EMBL/GenBank/DDBJ whole genome shotgun (WGS) entry which is preliminary data.</text>
</comment>
<sequence>MGPEIPRVSQYRNLIQSSPLYDKLLANLQRELVLAPTAPNLMEKISQTIRQTLVPQVSEWPLSFSANFSVNWNPLLPPGHLPYPEPPDVAIGKVITITGSANEAQAISCLEYLRQTWPITGIKLLKLIQKLLGKRGSDAALPECLPDGTQISVVNQRSLLLNATDLYVAVRGTVASISEIGECLSWMGAAFWHSHARSAGLSYVRPNIFSAGNGVYIIGYEIYEGEPRQTINGQCWHKLLRHPHIVNGYPILRRPVKKPTYGLEIPIEVMAKLAETKRVNSFAGNIYIKGFSTLLVPTGREENMIVWHLISTDDGRRVSYVEGMKLSPVRIHFSELKTSRHVLGWCSEMKFYAGAKDISYDIKNSRLPRASGLLCNASVTFGQLLIGGAPFWIGHINHPPQTSRHEYVDKLKWISNKFIVLWDDKRQCGWLLNGTSALLHLVCASLELNSRNEFSSVILLNLSMIHSRSTHQTSSALEVLLIPKNLKLKVYPEGDSFIKFRGYVLKIYDVLEKMLDHQMAIDSDITNSPRSLLEGWDFNDISAERDPICPRATVLDPTGRAWVDLTRAVHAVTLFGQDFGEIIRPINACSEWSKMPPGRSYLAVSDDDLQLIMLSNCGNLDSYPPRLTDSLIWYIPEKTPGKCVCNKESKESDSDIVQVLLPSCMEPQLLVPGLQYERQRGGAFIFGSHSTHQWFWDDTGNPSRTLCEPMPCLKANEVNSPVLGDSSTGKSMSLDLWDDSTTSNLATQPSSPERELSHDQSRSQAPPCVSIADYKVAIICALHQELAALIMLFDSSHGDMLVSATDPNSYVFGRMCNHNIVATCLPDGEYGTNSAADVAANMKRSFTSIKFCLLVGIGGGVPSAAKDIRLGDIVVSKPTNSNGGILTYDMRKTLGNGAFQLNGCLQPPPRNLRSTLSMMQSVPGMSDPLQEYLGQIELKNPAYKYPGAKNDRLFTADYVHPTETETCTACDTSEIVTRPPRNSSQPHIHYGTIASGNQVIKDAETRDHWGTRHSVLCFEMEAAGIMNILPSLVIRGIGDYCDSHKNKQWQKYAAAAAAAYSKVLLSHVRTEALDDDRTSPTAAPVLERARAPQRLNRSTMTPAAKRRRIGEDK</sequence>
<protein>
    <recommendedName>
        <fullName evidence="4">Nucleoside phosphorylase domain-containing protein</fullName>
    </recommendedName>
</protein>